<comment type="caution">
    <text evidence="1">The sequence shown here is derived from an EMBL/GenBank/DDBJ whole genome shotgun (WGS) entry which is preliminary data.</text>
</comment>
<dbReference type="SUPFAM" id="SSF56399">
    <property type="entry name" value="ADP-ribosylation"/>
    <property type="match status" value="1"/>
</dbReference>
<dbReference type="PROSITE" id="PS51996">
    <property type="entry name" value="TR_MART"/>
    <property type="match status" value="1"/>
</dbReference>
<dbReference type="Gene3D" id="3.90.176.10">
    <property type="entry name" value="Toxin ADP-ribosyltransferase, Chain A, domain 1"/>
    <property type="match status" value="1"/>
</dbReference>
<gene>
    <name evidence="1" type="ORF">GIL414_LOCUS84026</name>
</gene>
<dbReference type="EMBL" id="CAJOBJ010364954">
    <property type="protein sequence ID" value="CAF5220469.1"/>
    <property type="molecule type" value="Genomic_DNA"/>
</dbReference>
<proteinExistence type="predicted"/>
<evidence type="ECO:0000313" key="2">
    <source>
        <dbReference type="Proteomes" id="UP000681720"/>
    </source>
</evidence>
<sequence length="113" mass="12854">CFKKLSGDIISINTFLSTTTSLQIALAFADASSNTDDFVPILFCIETDPSVQHKRPYANISNYSMFSDEEEVLFAMGSLFRLQYIEKLDKMNNIAVIHLQIIDQKDIDYNFIS</sequence>
<reference evidence="1" key="1">
    <citation type="submission" date="2021-02" db="EMBL/GenBank/DDBJ databases">
        <authorList>
            <person name="Nowell W R."/>
        </authorList>
    </citation>
    <scope>NUCLEOTIDE SEQUENCE</scope>
</reference>
<evidence type="ECO:0000313" key="1">
    <source>
        <dbReference type="EMBL" id="CAF5220469.1"/>
    </source>
</evidence>
<dbReference type="AlphaFoldDB" id="A0A8S3JPF6"/>
<feature type="non-terminal residue" evidence="1">
    <location>
        <position position="1"/>
    </location>
</feature>
<protein>
    <submittedName>
        <fullName evidence="1">Uncharacterized protein</fullName>
    </submittedName>
</protein>
<organism evidence="1 2">
    <name type="scientific">Rotaria magnacalcarata</name>
    <dbReference type="NCBI Taxonomy" id="392030"/>
    <lineage>
        <taxon>Eukaryota</taxon>
        <taxon>Metazoa</taxon>
        <taxon>Spiralia</taxon>
        <taxon>Gnathifera</taxon>
        <taxon>Rotifera</taxon>
        <taxon>Eurotatoria</taxon>
        <taxon>Bdelloidea</taxon>
        <taxon>Philodinida</taxon>
        <taxon>Philodinidae</taxon>
        <taxon>Rotaria</taxon>
    </lineage>
</organism>
<accession>A0A8S3JPF6</accession>
<name>A0A8S3JPF6_9BILA</name>
<dbReference type="Proteomes" id="UP000681720">
    <property type="component" value="Unassembled WGS sequence"/>
</dbReference>